<reference evidence="16 17" key="1">
    <citation type="submission" date="2023-08" db="EMBL/GenBank/DDBJ databases">
        <title>Microbacterium psychrotolerans sp. nov., a psychrotolerant bacterium isolated from soil in Heilongjiang Province, China.</title>
        <authorList>
            <person name="An P."/>
            <person name="Zhao D."/>
            <person name="Xiang H."/>
        </authorList>
    </citation>
    <scope>NUCLEOTIDE SEQUENCE [LARGE SCALE GENOMIC DNA]</scope>
    <source>
        <strain evidence="16 17">QXD-8</strain>
    </source>
</reference>
<dbReference type="Proteomes" id="UP001235133">
    <property type="component" value="Unassembled WGS sequence"/>
</dbReference>
<dbReference type="InterPro" id="IPR036890">
    <property type="entry name" value="HATPase_C_sf"/>
</dbReference>
<evidence type="ECO:0000256" key="2">
    <source>
        <dbReference type="ARBA" id="ARBA00004651"/>
    </source>
</evidence>
<evidence type="ECO:0000256" key="4">
    <source>
        <dbReference type="ARBA" id="ARBA00022475"/>
    </source>
</evidence>
<dbReference type="InterPro" id="IPR003594">
    <property type="entry name" value="HATPase_dom"/>
</dbReference>
<feature type="transmembrane region" description="Helical" evidence="13">
    <location>
        <begin position="124"/>
        <end position="147"/>
    </location>
</feature>
<comment type="caution">
    <text evidence="16">The sequence shown here is derived from an EMBL/GenBank/DDBJ whole genome shotgun (WGS) entry which is preliminary data.</text>
</comment>
<keyword evidence="8" id="KW-0547">Nucleotide-binding</keyword>
<keyword evidence="13" id="KW-0472">Membrane</keyword>
<dbReference type="EC" id="2.7.13.3" evidence="3"/>
<keyword evidence="10" id="KW-0067">ATP-binding</keyword>
<keyword evidence="6" id="KW-0808">Transferase</keyword>
<evidence type="ECO:0000256" key="7">
    <source>
        <dbReference type="ARBA" id="ARBA00022692"/>
    </source>
</evidence>
<evidence type="ECO:0000256" key="3">
    <source>
        <dbReference type="ARBA" id="ARBA00012438"/>
    </source>
</evidence>
<evidence type="ECO:0000256" key="10">
    <source>
        <dbReference type="ARBA" id="ARBA00022840"/>
    </source>
</evidence>
<dbReference type="InterPro" id="IPR003660">
    <property type="entry name" value="HAMP_dom"/>
</dbReference>
<dbReference type="InterPro" id="IPR003661">
    <property type="entry name" value="HisK_dim/P_dom"/>
</dbReference>
<dbReference type="Pfam" id="PF02518">
    <property type="entry name" value="HATPase_c"/>
    <property type="match status" value="1"/>
</dbReference>
<dbReference type="CDD" id="cd00082">
    <property type="entry name" value="HisKA"/>
    <property type="match status" value="1"/>
</dbReference>
<dbReference type="GO" id="GO:0016301">
    <property type="term" value="F:kinase activity"/>
    <property type="evidence" value="ECO:0007669"/>
    <property type="project" value="UniProtKB-KW"/>
</dbReference>
<feature type="domain" description="HAMP" evidence="15">
    <location>
        <begin position="148"/>
        <end position="200"/>
    </location>
</feature>
<organism evidence="16 17">
    <name type="scientific">Microbacterium psychrotolerans</name>
    <dbReference type="NCBI Taxonomy" id="3068321"/>
    <lineage>
        <taxon>Bacteria</taxon>
        <taxon>Bacillati</taxon>
        <taxon>Actinomycetota</taxon>
        <taxon>Actinomycetes</taxon>
        <taxon>Micrococcales</taxon>
        <taxon>Microbacteriaceae</taxon>
        <taxon>Microbacterium</taxon>
    </lineage>
</organism>
<dbReference type="PROSITE" id="PS50885">
    <property type="entry name" value="HAMP"/>
    <property type="match status" value="1"/>
</dbReference>
<keyword evidence="9 16" id="KW-0418">Kinase</keyword>
<evidence type="ECO:0000256" key="5">
    <source>
        <dbReference type="ARBA" id="ARBA00022553"/>
    </source>
</evidence>
<evidence type="ECO:0000256" key="1">
    <source>
        <dbReference type="ARBA" id="ARBA00000085"/>
    </source>
</evidence>
<evidence type="ECO:0000256" key="8">
    <source>
        <dbReference type="ARBA" id="ARBA00022741"/>
    </source>
</evidence>
<dbReference type="InterPro" id="IPR050980">
    <property type="entry name" value="2C_sensor_his_kinase"/>
</dbReference>
<gene>
    <name evidence="16" type="ORF">Q9R08_00400</name>
</gene>
<dbReference type="InterPro" id="IPR036097">
    <property type="entry name" value="HisK_dim/P_sf"/>
</dbReference>
<evidence type="ECO:0000313" key="17">
    <source>
        <dbReference type="Proteomes" id="UP001235133"/>
    </source>
</evidence>
<name>A0ABU0YVR6_9MICO</name>
<keyword evidence="17" id="KW-1185">Reference proteome</keyword>
<accession>A0ABU0YVR6</accession>
<dbReference type="Gene3D" id="3.30.565.10">
    <property type="entry name" value="Histidine kinase-like ATPase, C-terminal domain"/>
    <property type="match status" value="1"/>
</dbReference>
<dbReference type="EMBL" id="JAVFWO010000001">
    <property type="protein sequence ID" value="MDQ7876424.1"/>
    <property type="molecule type" value="Genomic_DNA"/>
</dbReference>
<dbReference type="Gene3D" id="6.10.340.10">
    <property type="match status" value="1"/>
</dbReference>
<dbReference type="SMART" id="SM00387">
    <property type="entry name" value="HATPase_c"/>
    <property type="match status" value="1"/>
</dbReference>
<keyword evidence="4" id="KW-1003">Cell membrane</keyword>
<dbReference type="InterPro" id="IPR005467">
    <property type="entry name" value="His_kinase_dom"/>
</dbReference>
<evidence type="ECO:0000256" key="12">
    <source>
        <dbReference type="ARBA" id="ARBA00023012"/>
    </source>
</evidence>
<proteinExistence type="predicted"/>
<comment type="subcellular location">
    <subcellularLocation>
        <location evidence="2">Cell membrane</location>
        <topology evidence="2">Multi-pass membrane protein</topology>
    </subcellularLocation>
</comment>
<feature type="domain" description="Histidine kinase" evidence="14">
    <location>
        <begin position="208"/>
        <end position="408"/>
    </location>
</feature>
<evidence type="ECO:0000256" key="13">
    <source>
        <dbReference type="SAM" id="Phobius"/>
    </source>
</evidence>
<keyword evidence="7 13" id="KW-0812">Transmembrane</keyword>
<dbReference type="SMART" id="SM00388">
    <property type="entry name" value="HisKA"/>
    <property type="match status" value="1"/>
</dbReference>
<dbReference type="Gene3D" id="1.10.287.130">
    <property type="match status" value="1"/>
</dbReference>
<evidence type="ECO:0000259" key="15">
    <source>
        <dbReference type="PROSITE" id="PS50885"/>
    </source>
</evidence>
<dbReference type="PROSITE" id="PS50109">
    <property type="entry name" value="HIS_KIN"/>
    <property type="match status" value="1"/>
</dbReference>
<evidence type="ECO:0000256" key="9">
    <source>
        <dbReference type="ARBA" id="ARBA00022777"/>
    </source>
</evidence>
<protein>
    <recommendedName>
        <fullName evidence="3">histidine kinase</fullName>
        <ecNumber evidence="3">2.7.13.3</ecNumber>
    </recommendedName>
</protein>
<sequence length="412" mass="43783">MRERLVLAFVALAVGIIALYGIPRAYIVADLIQTSEERRVVRLADFLAVLMAEREAEGAVTEEFLEPLLTTGERIAYIGADGEQVQAGAEAQADDITATAEVEGGGTVEFGRSNDVISARVQEAVMPVVVLGVGLMIVSAVAGVLLARRLSKPFTQLATRAADLGDGSLELEPVDLRIPEARAIDQALRSSATTLEQRIRREHEFAANASHQLRTPITALRLELEDLSLWPETPPSVREQLDHALREIDRLSDAISELLQLARGGTPGSDAWLPLAPMLDQAGDRWRPDSVTRRRAIRVDTSQVGSVNAPAPTSQILDVLVHNALQHGRGDVTVTAARANGYVTVSVADQGPRPSGNAIFQRAPGKSTGGGEGIGLALCAELAEALGGHLLLDSSPTTRFSLILPPQPAAGA</sequence>
<keyword evidence="11 13" id="KW-1133">Transmembrane helix</keyword>
<comment type="catalytic activity">
    <reaction evidence="1">
        <text>ATP + protein L-histidine = ADP + protein N-phospho-L-histidine.</text>
        <dbReference type="EC" id="2.7.13.3"/>
    </reaction>
</comment>
<dbReference type="PANTHER" id="PTHR44936">
    <property type="entry name" value="SENSOR PROTEIN CREC"/>
    <property type="match status" value="1"/>
</dbReference>
<dbReference type="RefSeq" id="WP_308865819.1">
    <property type="nucleotide sequence ID" value="NZ_JAVFWO010000001.1"/>
</dbReference>
<dbReference type="PANTHER" id="PTHR44936:SF9">
    <property type="entry name" value="SENSOR PROTEIN CREC"/>
    <property type="match status" value="1"/>
</dbReference>
<evidence type="ECO:0000256" key="11">
    <source>
        <dbReference type="ARBA" id="ARBA00022989"/>
    </source>
</evidence>
<keyword evidence="12" id="KW-0902">Two-component regulatory system</keyword>
<evidence type="ECO:0000256" key="6">
    <source>
        <dbReference type="ARBA" id="ARBA00022679"/>
    </source>
</evidence>
<keyword evidence="5" id="KW-0597">Phosphoprotein</keyword>
<dbReference type="Pfam" id="PF00512">
    <property type="entry name" value="HisKA"/>
    <property type="match status" value="1"/>
</dbReference>
<dbReference type="SUPFAM" id="SSF47384">
    <property type="entry name" value="Homodimeric domain of signal transducing histidine kinase"/>
    <property type="match status" value="1"/>
</dbReference>
<dbReference type="SUPFAM" id="SSF55874">
    <property type="entry name" value="ATPase domain of HSP90 chaperone/DNA topoisomerase II/histidine kinase"/>
    <property type="match status" value="1"/>
</dbReference>
<evidence type="ECO:0000313" key="16">
    <source>
        <dbReference type="EMBL" id="MDQ7876424.1"/>
    </source>
</evidence>
<evidence type="ECO:0000259" key="14">
    <source>
        <dbReference type="PROSITE" id="PS50109"/>
    </source>
</evidence>